<evidence type="ECO:0000313" key="2">
    <source>
        <dbReference type="EMBL" id="TRZ26536.1"/>
    </source>
</evidence>
<sequence>MPSPPHGNSGGGSGGSPGPAIKREGAGGGSVEAKNKNRQKLCSVYENMKSVLMTKHRNLENHSLWKLVQGSAFQGSWEIMEDETKSELELEDFLELDCLENGLWEPEEWINDAE</sequence>
<protein>
    <submittedName>
        <fullName evidence="2">Uncharacterized protein</fullName>
    </submittedName>
</protein>
<proteinExistence type="predicted"/>
<dbReference type="EMBL" id="SWJQ01000011">
    <property type="protein sequence ID" value="TRZ26536.1"/>
    <property type="molecule type" value="Genomic_DNA"/>
</dbReference>
<comment type="caution">
    <text evidence="2">The sequence shown here is derived from an EMBL/GenBank/DDBJ whole genome shotgun (WGS) entry which is preliminary data.</text>
</comment>
<keyword evidence="3" id="KW-1185">Reference proteome</keyword>
<organism evidence="2 3">
    <name type="scientific">Zosterops borbonicus</name>
    <dbReference type="NCBI Taxonomy" id="364589"/>
    <lineage>
        <taxon>Eukaryota</taxon>
        <taxon>Metazoa</taxon>
        <taxon>Chordata</taxon>
        <taxon>Craniata</taxon>
        <taxon>Vertebrata</taxon>
        <taxon>Euteleostomi</taxon>
        <taxon>Archelosauria</taxon>
        <taxon>Archosauria</taxon>
        <taxon>Dinosauria</taxon>
        <taxon>Saurischia</taxon>
        <taxon>Theropoda</taxon>
        <taxon>Coelurosauria</taxon>
        <taxon>Aves</taxon>
        <taxon>Neognathae</taxon>
        <taxon>Neoaves</taxon>
        <taxon>Telluraves</taxon>
        <taxon>Australaves</taxon>
        <taxon>Passeriformes</taxon>
        <taxon>Sylvioidea</taxon>
        <taxon>Zosteropidae</taxon>
        <taxon>Zosterops</taxon>
    </lineage>
</organism>
<gene>
    <name evidence="2" type="ORF">HGM15179_000561</name>
</gene>
<feature type="compositionally biased region" description="Gly residues" evidence="1">
    <location>
        <begin position="8"/>
        <end position="17"/>
    </location>
</feature>
<evidence type="ECO:0000256" key="1">
    <source>
        <dbReference type="SAM" id="MobiDB-lite"/>
    </source>
</evidence>
<name>A0A8K1LUL6_9PASS</name>
<dbReference type="AlphaFoldDB" id="A0A8K1LUL6"/>
<reference evidence="2" key="1">
    <citation type="submission" date="2019-04" db="EMBL/GenBank/DDBJ databases">
        <title>Genome assembly of Zosterops borbonicus 15179.</title>
        <authorList>
            <person name="Leroy T."/>
            <person name="Anselmetti Y."/>
            <person name="Tilak M.-K."/>
            <person name="Nabholz B."/>
        </authorList>
    </citation>
    <scope>NUCLEOTIDE SEQUENCE</scope>
    <source>
        <strain evidence="2">HGM_15179</strain>
        <tissue evidence="2">Muscle</tissue>
    </source>
</reference>
<dbReference type="OrthoDB" id="9219638at2759"/>
<dbReference type="Proteomes" id="UP000796761">
    <property type="component" value="Unassembled WGS sequence"/>
</dbReference>
<accession>A0A8K1LUL6</accession>
<evidence type="ECO:0000313" key="3">
    <source>
        <dbReference type="Proteomes" id="UP000796761"/>
    </source>
</evidence>
<feature type="region of interest" description="Disordered" evidence="1">
    <location>
        <begin position="1"/>
        <end position="34"/>
    </location>
</feature>